<reference evidence="2 3" key="1">
    <citation type="submission" date="2019-02" db="EMBL/GenBank/DDBJ databases">
        <title>Complete Genome Sequence and Methylome Analysis of free living Spirochaetas.</title>
        <authorList>
            <person name="Fomenkov A."/>
            <person name="Dubinina G."/>
            <person name="Leshcheva N."/>
            <person name="Mikheeva N."/>
            <person name="Grabovich M."/>
            <person name="Vincze T."/>
            <person name="Roberts R.J."/>
        </authorList>
    </citation>
    <scope>NUCLEOTIDE SEQUENCE [LARGE SCALE GENOMIC DNA]</scope>
    <source>
        <strain evidence="2 3">K2</strain>
    </source>
</reference>
<sequence>MLTVIIIMILGMAAGYMLRKFKKLYNRLDKTVSYIIYLLLFLLGLSVGQNRMIINSFHIIGLKALLISAASVAGSILLAALVFHFFFKHDHVEALDDGGFSPEGDTGA</sequence>
<dbReference type="Proteomes" id="UP000324209">
    <property type="component" value="Chromosome"/>
</dbReference>
<accession>A0A5C1QR98</accession>
<name>A0A5C1QR98_9SPIO</name>
<keyword evidence="3" id="KW-1185">Reference proteome</keyword>
<dbReference type="AlphaFoldDB" id="A0A5C1QR98"/>
<dbReference type="RefSeq" id="WP_149487801.1">
    <property type="nucleotide sequence ID" value="NZ_CP036150.1"/>
</dbReference>
<keyword evidence="1" id="KW-1133">Transmembrane helix</keyword>
<feature type="transmembrane region" description="Helical" evidence="1">
    <location>
        <begin position="60"/>
        <end position="87"/>
    </location>
</feature>
<keyword evidence="1" id="KW-0812">Transmembrane</keyword>
<feature type="transmembrane region" description="Helical" evidence="1">
    <location>
        <begin position="31"/>
        <end position="48"/>
    </location>
</feature>
<dbReference type="KEGG" id="ock:EXM22_17700"/>
<protein>
    <submittedName>
        <fullName evidence="2">DUF340 domain-containing protein</fullName>
    </submittedName>
</protein>
<dbReference type="Pfam" id="PF03956">
    <property type="entry name" value="Lys_export"/>
    <property type="match status" value="1"/>
</dbReference>
<dbReference type="GO" id="GO:0015661">
    <property type="term" value="F:L-lysine efflux transmembrane transporter activity"/>
    <property type="evidence" value="ECO:0007669"/>
    <property type="project" value="InterPro"/>
</dbReference>
<keyword evidence="1" id="KW-0472">Membrane</keyword>
<evidence type="ECO:0000313" key="3">
    <source>
        <dbReference type="Proteomes" id="UP000324209"/>
    </source>
</evidence>
<evidence type="ECO:0000256" key="1">
    <source>
        <dbReference type="SAM" id="Phobius"/>
    </source>
</evidence>
<gene>
    <name evidence="2" type="ORF">EXM22_17700</name>
</gene>
<organism evidence="2 3">
    <name type="scientific">Oceanispirochaeta crateris</name>
    <dbReference type="NCBI Taxonomy" id="2518645"/>
    <lineage>
        <taxon>Bacteria</taxon>
        <taxon>Pseudomonadati</taxon>
        <taxon>Spirochaetota</taxon>
        <taxon>Spirochaetia</taxon>
        <taxon>Spirochaetales</taxon>
        <taxon>Spirochaetaceae</taxon>
        <taxon>Oceanispirochaeta</taxon>
    </lineage>
</organism>
<dbReference type="OrthoDB" id="711065at2"/>
<evidence type="ECO:0000313" key="2">
    <source>
        <dbReference type="EMBL" id="QEN09729.1"/>
    </source>
</evidence>
<dbReference type="EMBL" id="CP036150">
    <property type="protein sequence ID" value="QEN09729.1"/>
    <property type="molecule type" value="Genomic_DNA"/>
</dbReference>
<dbReference type="InterPro" id="IPR005642">
    <property type="entry name" value="LysO"/>
</dbReference>
<proteinExistence type="predicted"/>